<feature type="compositionally biased region" description="Pro residues" evidence="1">
    <location>
        <begin position="83"/>
        <end position="120"/>
    </location>
</feature>
<reference evidence="2" key="1">
    <citation type="submission" date="2020-08" db="EMBL/GenBank/DDBJ databases">
        <title>Multicomponent nature underlies the extraordinary mechanical properties of spider dragline silk.</title>
        <authorList>
            <person name="Kono N."/>
            <person name="Nakamura H."/>
            <person name="Mori M."/>
            <person name="Yoshida Y."/>
            <person name="Ohtoshi R."/>
            <person name="Malay A.D."/>
            <person name="Moran D.A.P."/>
            <person name="Tomita M."/>
            <person name="Numata K."/>
            <person name="Arakawa K."/>
        </authorList>
    </citation>
    <scope>NUCLEOTIDE SEQUENCE</scope>
</reference>
<feature type="compositionally biased region" description="Pro residues" evidence="1">
    <location>
        <begin position="131"/>
        <end position="151"/>
    </location>
</feature>
<gene>
    <name evidence="2" type="ORF">TNIN_434561</name>
</gene>
<dbReference type="OrthoDB" id="6470984at2759"/>
<accession>A0A8X6YR41</accession>
<evidence type="ECO:0000313" key="3">
    <source>
        <dbReference type="Proteomes" id="UP000886998"/>
    </source>
</evidence>
<protein>
    <submittedName>
        <fullName evidence="2">Uncharacterized protein</fullName>
    </submittedName>
</protein>
<evidence type="ECO:0000313" key="2">
    <source>
        <dbReference type="EMBL" id="GFY76452.1"/>
    </source>
</evidence>
<sequence>MALPDQPLDLSVHRPHNEEVYRPVEPQYNPTSDSESEDLPNLNSPEPEERPPSTQRRPVPSFVAPKCKWHPKRPTPFPKREPLPSPHSPPVPPNSPVPRNPSVPPNSPVPRNPSVPPNSPVPRNLPRNSAQPPPVPRNLPPNSAQPPPVPENTPLRVSEPMILRTNFPSINIIKTYYDSNFVQHIPQPDYNMGFPRYITFRLGNRKVLYSASHQYSLNI</sequence>
<dbReference type="Proteomes" id="UP000886998">
    <property type="component" value="Unassembled WGS sequence"/>
</dbReference>
<feature type="region of interest" description="Disordered" evidence="1">
    <location>
        <begin position="1"/>
        <end position="157"/>
    </location>
</feature>
<organism evidence="2 3">
    <name type="scientific">Trichonephila inaurata madagascariensis</name>
    <dbReference type="NCBI Taxonomy" id="2747483"/>
    <lineage>
        <taxon>Eukaryota</taxon>
        <taxon>Metazoa</taxon>
        <taxon>Ecdysozoa</taxon>
        <taxon>Arthropoda</taxon>
        <taxon>Chelicerata</taxon>
        <taxon>Arachnida</taxon>
        <taxon>Araneae</taxon>
        <taxon>Araneomorphae</taxon>
        <taxon>Entelegynae</taxon>
        <taxon>Araneoidea</taxon>
        <taxon>Nephilidae</taxon>
        <taxon>Trichonephila</taxon>
        <taxon>Trichonephila inaurata</taxon>
    </lineage>
</organism>
<dbReference type="EMBL" id="BMAV01021956">
    <property type="protein sequence ID" value="GFY76452.1"/>
    <property type="molecule type" value="Genomic_DNA"/>
</dbReference>
<keyword evidence="3" id="KW-1185">Reference proteome</keyword>
<dbReference type="AlphaFoldDB" id="A0A8X6YR41"/>
<feature type="compositionally biased region" description="Basic and acidic residues" evidence="1">
    <location>
        <begin position="11"/>
        <end position="22"/>
    </location>
</feature>
<name>A0A8X6YR41_9ARAC</name>
<evidence type="ECO:0000256" key="1">
    <source>
        <dbReference type="SAM" id="MobiDB-lite"/>
    </source>
</evidence>
<comment type="caution">
    <text evidence="2">The sequence shown here is derived from an EMBL/GenBank/DDBJ whole genome shotgun (WGS) entry which is preliminary data.</text>
</comment>
<dbReference type="PRINTS" id="PR01217">
    <property type="entry name" value="PRICHEXTENSN"/>
</dbReference>
<proteinExistence type="predicted"/>